<evidence type="ECO:0008006" key="10">
    <source>
        <dbReference type="Google" id="ProtNLM"/>
    </source>
</evidence>
<keyword evidence="9" id="KW-1185">Reference proteome</keyword>
<feature type="domain" description="Stealth protein CR4 conserved region 4" evidence="7">
    <location>
        <begin position="758"/>
        <end position="801"/>
    </location>
</feature>
<dbReference type="EMBL" id="FUEG01000004">
    <property type="protein sequence ID" value="SJL03127.1"/>
    <property type="molecule type" value="Genomic_DNA"/>
</dbReference>
<dbReference type="PANTHER" id="PTHR24045:SF0">
    <property type="entry name" value="N-ACETYLGLUCOSAMINE-1-PHOSPHOTRANSFERASE SUBUNITS ALPHA_BETA"/>
    <property type="match status" value="1"/>
</dbReference>
<comment type="similarity">
    <text evidence="1">Belongs to the stealth family.</text>
</comment>
<keyword evidence="2" id="KW-0808">Transferase</keyword>
<evidence type="ECO:0000256" key="3">
    <source>
        <dbReference type="SAM" id="Phobius"/>
    </source>
</evidence>
<evidence type="ECO:0000313" key="9">
    <source>
        <dbReference type="Proteomes" id="UP000219338"/>
    </source>
</evidence>
<evidence type="ECO:0000259" key="4">
    <source>
        <dbReference type="Pfam" id="PF11380"/>
    </source>
</evidence>
<proteinExistence type="inferred from homology"/>
<feature type="domain" description="Stealth protein CR1 conserved region 1" evidence="5">
    <location>
        <begin position="198"/>
        <end position="220"/>
    </location>
</feature>
<dbReference type="InterPro" id="IPR031356">
    <property type="entry name" value="Stealth_CR4"/>
</dbReference>
<evidence type="ECO:0000256" key="2">
    <source>
        <dbReference type="ARBA" id="ARBA00022679"/>
    </source>
</evidence>
<dbReference type="Proteomes" id="UP000219338">
    <property type="component" value="Unassembled WGS sequence"/>
</dbReference>
<dbReference type="Pfam" id="PF11380">
    <property type="entry name" value="Stealth_CR2"/>
    <property type="match status" value="1"/>
</dbReference>
<dbReference type="GO" id="GO:0046835">
    <property type="term" value="P:carbohydrate phosphorylation"/>
    <property type="evidence" value="ECO:0007669"/>
    <property type="project" value="TreeGrafter"/>
</dbReference>
<evidence type="ECO:0000259" key="7">
    <source>
        <dbReference type="Pfam" id="PF17103"/>
    </source>
</evidence>
<evidence type="ECO:0000259" key="6">
    <source>
        <dbReference type="Pfam" id="PF17102"/>
    </source>
</evidence>
<dbReference type="OMA" id="ALLWSYI"/>
<dbReference type="Pfam" id="PF17101">
    <property type="entry name" value="Stealth_CR1"/>
    <property type="match status" value="1"/>
</dbReference>
<evidence type="ECO:0000313" key="8">
    <source>
        <dbReference type="EMBL" id="SJL03127.1"/>
    </source>
</evidence>
<dbReference type="PANTHER" id="PTHR24045">
    <property type="match status" value="1"/>
</dbReference>
<feature type="transmembrane region" description="Helical" evidence="3">
    <location>
        <begin position="67"/>
        <end position="90"/>
    </location>
</feature>
<dbReference type="STRING" id="47428.A0A284R330"/>
<feature type="domain" description="Stealth protein CR3 conserved region 3" evidence="6">
    <location>
        <begin position="410"/>
        <end position="474"/>
    </location>
</feature>
<dbReference type="InterPro" id="IPR031357">
    <property type="entry name" value="Stealth_CR3"/>
</dbReference>
<reference evidence="9" key="1">
    <citation type="journal article" date="2017" name="Nat. Ecol. Evol.">
        <title>Genome expansion and lineage-specific genetic innovations in the forest pathogenic fungi Armillaria.</title>
        <authorList>
            <person name="Sipos G."/>
            <person name="Prasanna A.N."/>
            <person name="Walter M.C."/>
            <person name="O'Connor E."/>
            <person name="Balint B."/>
            <person name="Krizsan K."/>
            <person name="Kiss B."/>
            <person name="Hess J."/>
            <person name="Varga T."/>
            <person name="Slot J."/>
            <person name="Riley R."/>
            <person name="Boka B."/>
            <person name="Rigling D."/>
            <person name="Barry K."/>
            <person name="Lee J."/>
            <person name="Mihaltcheva S."/>
            <person name="LaButti K."/>
            <person name="Lipzen A."/>
            <person name="Waldron R."/>
            <person name="Moloney N.M."/>
            <person name="Sperisen C."/>
            <person name="Kredics L."/>
            <person name="Vagvoelgyi C."/>
            <person name="Patrignani A."/>
            <person name="Fitzpatrick D."/>
            <person name="Nagy I."/>
            <person name="Doyle S."/>
            <person name="Anderson J.B."/>
            <person name="Grigoriev I.V."/>
            <person name="Gueldener U."/>
            <person name="Muensterkoetter M."/>
            <person name="Nagy L.G."/>
        </authorList>
    </citation>
    <scope>NUCLEOTIDE SEQUENCE [LARGE SCALE GENOMIC DNA]</scope>
    <source>
        <strain evidence="9">C18/9</strain>
    </source>
</reference>
<feature type="domain" description="Stealth protein CR2 conserved region 2" evidence="4">
    <location>
        <begin position="235"/>
        <end position="358"/>
    </location>
</feature>
<keyword evidence="3" id="KW-0812">Transmembrane</keyword>
<dbReference type="GO" id="GO:0005794">
    <property type="term" value="C:Golgi apparatus"/>
    <property type="evidence" value="ECO:0007669"/>
    <property type="project" value="TreeGrafter"/>
</dbReference>
<keyword evidence="3" id="KW-1133">Transmembrane helix</keyword>
<protein>
    <recommendedName>
        <fullName evidence="10">Stealth protein CR3 conserved region 3 domain-containing protein</fullName>
    </recommendedName>
</protein>
<accession>A0A284R330</accession>
<sequence>MATGSIQLSPYPDAAHHYSDSDDEAVYSSPASTNSWHARFIRAFRGHDYSPLSPLPRTSISPKKPRLWILALIWVPIGVAAVMGMLYLIFPNSRYHYDYLSLPLCHANVSRRPSIDLQQWQTKYSPSALCTPTNQHSIPELTYSHSSTYDKFTSHRDDASPTRFSLLPVTPIPGVCLEDYFSGQPCSCMGYENRTTPEPMDIVWAWVNGSDPLHIKALEETQLVNGYGTPKPKLYRDHNELKYSMRSALAHFRNGLGSFHLLTSDNAVDISGEDSEELRYGQIPQWLSGSQWHDGNVSLDIQHHSQFFVPDAYSGPTFNSFAIESQLGELCGVSEIFIYMNDDYFFHSDVEPEDFYTHFYGPVVRFEYWLVIAPQNPSTRPPEGEWRPLEYSSHLLSKRFGTRSRPYIVHAQKAISMPIMNEMAAGMWAEEFNATARRPFRGMNGHTAAEDDNSTLAPDGDDVHPGFMFGNFLVDRAREALLWSWVVARIGGNGTPPSEDHDWDDEDAWATELHAYRAWSEIGGEPGAASVSVAQPERETLSHDRVEDIVHSRLDHMESQYSFSSQDGCPLEYIYPNEPGHPPGLSSDPHYTNYGYSQAADCVVRWDKCFEKNGMPIGNASEFFVHIAFEEVSCGDCMIRALTSASGPLGLSEFLPSPNRTFPLLFSIVPDQDDTGSSPPHLPLTAEYHAKDFVLDTVMAPWAREAFRRRGWASVEGVNIREWTMMVIQRYRYVVGELPFRFVSITDAAEARDTVKQLRENERLRLLCINDDVVKESDVPEVDRALQGWFHEKWPTPAEWESIT</sequence>
<dbReference type="GO" id="GO:0003976">
    <property type="term" value="F:UDP-N-acetylglucosamine-lysosomal-enzyme N-acetylglucosaminephosphotransferase activity"/>
    <property type="evidence" value="ECO:0007669"/>
    <property type="project" value="TreeGrafter"/>
</dbReference>
<dbReference type="InterPro" id="IPR021520">
    <property type="entry name" value="Stealth_CR2"/>
</dbReference>
<organism evidence="8 9">
    <name type="scientific">Armillaria ostoyae</name>
    <name type="common">Armillaria root rot fungus</name>
    <dbReference type="NCBI Taxonomy" id="47428"/>
    <lineage>
        <taxon>Eukaryota</taxon>
        <taxon>Fungi</taxon>
        <taxon>Dikarya</taxon>
        <taxon>Basidiomycota</taxon>
        <taxon>Agaricomycotina</taxon>
        <taxon>Agaricomycetes</taxon>
        <taxon>Agaricomycetidae</taxon>
        <taxon>Agaricales</taxon>
        <taxon>Marasmiineae</taxon>
        <taxon>Physalacriaceae</taxon>
        <taxon>Armillaria</taxon>
    </lineage>
</organism>
<gene>
    <name evidence="8" type="ORF">ARMOST_06473</name>
</gene>
<dbReference type="InterPro" id="IPR031358">
    <property type="entry name" value="Stealth_CR1"/>
</dbReference>
<keyword evidence="3" id="KW-0472">Membrane</keyword>
<dbReference type="OrthoDB" id="263283at2759"/>
<evidence type="ECO:0000259" key="5">
    <source>
        <dbReference type="Pfam" id="PF17101"/>
    </source>
</evidence>
<dbReference type="Pfam" id="PF17102">
    <property type="entry name" value="Stealth_CR3"/>
    <property type="match status" value="1"/>
</dbReference>
<dbReference type="Pfam" id="PF17103">
    <property type="entry name" value="Stealth_CR4"/>
    <property type="match status" value="1"/>
</dbReference>
<evidence type="ECO:0000256" key="1">
    <source>
        <dbReference type="ARBA" id="ARBA00007583"/>
    </source>
</evidence>
<dbReference type="AlphaFoldDB" id="A0A284R330"/>
<dbReference type="InterPro" id="IPR047141">
    <property type="entry name" value="Stealth"/>
</dbReference>
<name>A0A284R330_ARMOS</name>